<proteinExistence type="predicted"/>
<evidence type="ECO:0000259" key="2">
    <source>
        <dbReference type="PROSITE" id="PS50097"/>
    </source>
</evidence>
<feature type="region of interest" description="Disordered" evidence="1">
    <location>
        <begin position="300"/>
        <end position="370"/>
    </location>
</feature>
<dbReference type="KEGG" id="emc:129323504"/>
<dbReference type="PANTHER" id="PTHR47639:SF1">
    <property type="entry name" value="BTB_POZ DOMAIN-CONTAINING PROTEIN 18"/>
    <property type="match status" value="1"/>
</dbReference>
<organism evidence="3 4">
    <name type="scientific">Eublepharis macularius</name>
    <name type="common">Leopard gecko</name>
    <name type="synonym">Cyrtodactylus macularius</name>
    <dbReference type="NCBI Taxonomy" id="481883"/>
    <lineage>
        <taxon>Eukaryota</taxon>
        <taxon>Metazoa</taxon>
        <taxon>Chordata</taxon>
        <taxon>Craniata</taxon>
        <taxon>Vertebrata</taxon>
        <taxon>Euteleostomi</taxon>
        <taxon>Lepidosauria</taxon>
        <taxon>Squamata</taxon>
        <taxon>Bifurcata</taxon>
        <taxon>Gekkota</taxon>
        <taxon>Eublepharidae</taxon>
        <taxon>Eublepharinae</taxon>
        <taxon>Eublepharis</taxon>
    </lineage>
</organism>
<gene>
    <name evidence="4" type="primary">BTBD18</name>
</gene>
<feature type="region of interest" description="Disordered" evidence="1">
    <location>
        <begin position="493"/>
        <end position="514"/>
    </location>
</feature>
<dbReference type="GO" id="GO:0032968">
    <property type="term" value="P:positive regulation of transcription elongation by RNA polymerase II"/>
    <property type="evidence" value="ECO:0007669"/>
    <property type="project" value="InterPro"/>
</dbReference>
<dbReference type="PROSITE" id="PS50097">
    <property type="entry name" value="BTB"/>
    <property type="match status" value="1"/>
</dbReference>
<dbReference type="Pfam" id="PF00651">
    <property type="entry name" value="BTB"/>
    <property type="match status" value="1"/>
</dbReference>
<evidence type="ECO:0000313" key="4">
    <source>
        <dbReference type="RefSeq" id="XP_054826015.1"/>
    </source>
</evidence>
<reference evidence="4" key="1">
    <citation type="submission" date="2025-08" db="UniProtKB">
        <authorList>
            <consortium name="RefSeq"/>
        </authorList>
    </citation>
    <scope>IDENTIFICATION</scope>
    <source>
        <tissue evidence="4">Blood</tissue>
    </source>
</reference>
<keyword evidence="3" id="KW-1185">Reference proteome</keyword>
<dbReference type="InterPro" id="IPR042915">
    <property type="entry name" value="BTBD18"/>
</dbReference>
<dbReference type="InterPro" id="IPR000210">
    <property type="entry name" value="BTB/POZ_dom"/>
</dbReference>
<dbReference type="SMART" id="SM00225">
    <property type="entry name" value="BTB"/>
    <property type="match status" value="1"/>
</dbReference>
<sequence>MGSPSTNAKILYRNSRLVRMVFLQLHRQQRANLFCDVVLRAEGEAVPAHCCILSACSPFFTERLKREMPPKGGHKVVLELRGLKIGPLRKLVDFLYTSEMEVSREEAQDVLATARRLQVSELESLQLEGGKLVKKALGRRLNRECLQLSSPITIPEASPMQSPPVSGGSSLTSLLLARKQHTAEQLPCTKGIGNGSNKIHKETVQEKPAMLNEDKYQMPEDPAAMTEFLKSKAKKHLASTVTNILGSGESVSLRTEQGRPRDEQGMAGLQESKKIKISRSKLSSLHLPMPCTTEDHDVIVSSKTSKSIKRLWRKKSPPVKDEAKGTEAVSHLHGFLSPPPLPKATKIRKRSSSEPAPSSNHPQEAGQVGRVKLRKVINGSCWEVVQEPSAAQRAADSVWALTKEGSLPQCRHPEQEVTARQQHASSTKLLPAKAKSSRGVVNLVEGDGVGGDSNQMFMLNQMAKSEQCDNLASAGELEHMLDFLPVDDAVSVGESQGTTVPEGKPASGPAPKAKTKSQAQVLLRSPLQHDLECKLPPHLAILEEDEIDVGGIEEFFLNTECVRPDPSPVSENEVDVVNL</sequence>
<protein>
    <submittedName>
        <fullName evidence="4">BTB/POZ domain-containing protein 18</fullName>
    </submittedName>
</protein>
<dbReference type="GeneID" id="129323504"/>
<dbReference type="Proteomes" id="UP001190640">
    <property type="component" value="Chromosome 2"/>
</dbReference>
<evidence type="ECO:0000256" key="1">
    <source>
        <dbReference type="SAM" id="MobiDB-lite"/>
    </source>
</evidence>
<dbReference type="Gene3D" id="3.30.710.10">
    <property type="entry name" value="Potassium Channel Kv1.1, Chain A"/>
    <property type="match status" value="1"/>
</dbReference>
<dbReference type="AlphaFoldDB" id="A0AA97IUV2"/>
<dbReference type="PANTHER" id="PTHR47639">
    <property type="entry name" value="BTB/POZ DOMAIN-CONTAINING PROTEIN 18"/>
    <property type="match status" value="1"/>
</dbReference>
<dbReference type="CTD" id="643376"/>
<name>A0AA97IUV2_EUBMA</name>
<evidence type="ECO:0000313" key="3">
    <source>
        <dbReference type="Proteomes" id="UP001190640"/>
    </source>
</evidence>
<feature type="compositionally biased region" description="Polar residues" evidence="1">
    <location>
        <begin position="353"/>
        <end position="362"/>
    </location>
</feature>
<feature type="compositionally biased region" description="Basic residues" evidence="1">
    <location>
        <begin position="306"/>
        <end position="317"/>
    </location>
</feature>
<dbReference type="InterPro" id="IPR011333">
    <property type="entry name" value="SKP1/BTB/POZ_sf"/>
</dbReference>
<dbReference type="SUPFAM" id="SSF54695">
    <property type="entry name" value="POZ domain"/>
    <property type="match status" value="1"/>
</dbReference>
<accession>A0AA97IUV2</accession>
<dbReference type="RefSeq" id="XP_054826015.1">
    <property type="nucleotide sequence ID" value="XM_054970040.1"/>
</dbReference>
<dbReference type="CDD" id="cd18293">
    <property type="entry name" value="BTB_POZ_BTBD18"/>
    <property type="match status" value="1"/>
</dbReference>
<feature type="domain" description="BTB" evidence="2">
    <location>
        <begin position="35"/>
        <end position="104"/>
    </location>
</feature>